<proteinExistence type="predicted"/>
<dbReference type="Proteomes" id="UP001152798">
    <property type="component" value="Chromosome 3"/>
</dbReference>
<sequence length="82" mass="9018">MAALFTSHKAPPPTDVCLPSQGRRKECRTPLRRSRLHRSLLMPEGTLAPASGPHRRFKTSLTPCPPSQFSSQLPQQAGSRLS</sequence>
<feature type="region of interest" description="Disordered" evidence="1">
    <location>
        <begin position="1"/>
        <end position="82"/>
    </location>
</feature>
<name>A0A9P0MMI4_NEZVI</name>
<protein>
    <submittedName>
        <fullName evidence="2">Uncharacterized protein</fullName>
    </submittedName>
</protein>
<dbReference type="AlphaFoldDB" id="A0A9P0MMI4"/>
<evidence type="ECO:0000313" key="3">
    <source>
        <dbReference type="Proteomes" id="UP001152798"/>
    </source>
</evidence>
<evidence type="ECO:0000256" key="1">
    <source>
        <dbReference type="SAM" id="MobiDB-lite"/>
    </source>
</evidence>
<accession>A0A9P0MMI4</accession>
<evidence type="ECO:0000313" key="2">
    <source>
        <dbReference type="EMBL" id="CAH1396342.1"/>
    </source>
</evidence>
<feature type="compositionally biased region" description="Low complexity" evidence="1">
    <location>
        <begin position="67"/>
        <end position="76"/>
    </location>
</feature>
<reference evidence="2" key="1">
    <citation type="submission" date="2022-01" db="EMBL/GenBank/DDBJ databases">
        <authorList>
            <person name="King R."/>
        </authorList>
    </citation>
    <scope>NUCLEOTIDE SEQUENCE</scope>
</reference>
<gene>
    <name evidence="2" type="ORF">NEZAVI_LOCUS6433</name>
</gene>
<dbReference type="EMBL" id="OV725079">
    <property type="protein sequence ID" value="CAH1396342.1"/>
    <property type="molecule type" value="Genomic_DNA"/>
</dbReference>
<organism evidence="2 3">
    <name type="scientific">Nezara viridula</name>
    <name type="common">Southern green stink bug</name>
    <name type="synonym">Cimex viridulus</name>
    <dbReference type="NCBI Taxonomy" id="85310"/>
    <lineage>
        <taxon>Eukaryota</taxon>
        <taxon>Metazoa</taxon>
        <taxon>Ecdysozoa</taxon>
        <taxon>Arthropoda</taxon>
        <taxon>Hexapoda</taxon>
        <taxon>Insecta</taxon>
        <taxon>Pterygota</taxon>
        <taxon>Neoptera</taxon>
        <taxon>Paraneoptera</taxon>
        <taxon>Hemiptera</taxon>
        <taxon>Heteroptera</taxon>
        <taxon>Panheteroptera</taxon>
        <taxon>Pentatomomorpha</taxon>
        <taxon>Pentatomoidea</taxon>
        <taxon>Pentatomidae</taxon>
        <taxon>Pentatominae</taxon>
        <taxon>Nezara</taxon>
    </lineage>
</organism>
<keyword evidence="3" id="KW-1185">Reference proteome</keyword>